<gene>
    <name evidence="7" type="ORF">NP233_g1394</name>
</gene>
<dbReference type="GO" id="GO:1990904">
    <property type="term" value="C:ribonucleoprotein complex"/>
    <property type="evidence" value="ECO:0007669"/>
    <property type="project" value="UniProtKB-KW"/>
</dbReference>
<dbReference type="AlphaFoldDB" id="A0AAD5YUW3"/>
<keyword evidence="2" id="KW-0689">Ribosomal protein</keyword>
<comment type="subcellular location">
    <subcellularLocation>
        <location evidence="1">Mitochondrion</location>
    </subcellularLocation>
</comment>
<evidence type="ECO:0000256" key="5">
    <source>
        <dbReference type="SAM" id="MobiDB-lite"/>
    </source>
</evidence>
<dbReference type="Pfam" id="PF05047">
    <property type="entry name" value="L51_S25_CI-B8"/>
    <property type="match status" value="1"/>
</dbReference>
<organism evidence="7 8">
    <name type="scientific">Leucocoprinus birnbaumii</name>
    <dbReference type="NCBI Taxonomy" id="56174"/>
    <lineage>
        <taxon>Eukaryota</taxon>
        <taxon>Fungi</taxon>
        <taxon>Dikarya</taxon>
        <taxon>Basidiomycota</taxon>
        <taxon>Agaricomycotina</taxon>
        <taxon>Agaricomycetes</taxon>
        <taxon>Agaricomycetidae</taxon>
        <taxon>Agaricales</taxon>
        <taxon>Agaricineae</taxon>
        <taxon>Agaricaceae</taxon>
        <taxon>Leucocoprinus</taxon>
    </lineage>
</organism>
<dbReference type="GO" id="GO:0005739">
    <property type="term" value="C:mitochondrion"/>
    <property type="evidence" value="ECO:0007669"/>
    <property type="project" value="UniProtKB-SubCell"/>
</dbReference>
<keyword evidence="3" id="KW-0496">Mitochondrion</keyword>
<keyword evidence="4" id="KW-0687">Ribonucleoprotein</keyword>
<evidence type="ECO:0000313" key="8">
    <source>
        <dbReference type="Proteomes" id="UP001213000"/>
    </source>
</evidence>
<dbReference type="PANTHER" id="PTHR13274:SF2">
    <property type="entry name" value="SMALL RIBOSOMAL SUBUNIT PROTEIN MS25"/>
    <property type="match status" value="1"/>
</dbReference>
<accession>A0AAD5YUW3</accession>
<proteinExistence type="predicted"/>
<reference evidence="7" key="1">
    <citation type="submission" date="2022-07" db="EMBL/GenBank/DDBJ databases">
        <title>Genome Sequence of Leucocoprinus birnbaumii.</title>
        <authorList>
            <person name="Buettner E."/>
        </authorList>
    </citation>
    <scope>NUCLEOTIDE SEQUENCE</scope>
    <source>
        <strain evidence="7">VT141</strain>
    </source>
</reference>
<dbReference type="InterPro" id="IPR007741">
    <property type="entry name" value="Ribosomal_mL43/mS25/NADH_DH"/>
</dbReference>
<dbReference type="PANTHER" id="PTHR13274">
    <property type="entry name" value="MITOCHONDRIAL RIBOSOMAL PROTEIN S25"/>
    <property type="match status" value="1"/>
</dbReference>
<evidence type="ECO:0000256" key="3">
    <source>
        <dbReference type="ARBA" id="ARBA00023128"/>
    </source>
</evidence>
<dbReference type="SUPFAM" id="SSF52833">
    <property type="entry name" value="Thioredoxin-like"/>
    <property type="match status" value="1"/>
</dbReference>
<feature type="region of interest" description="Disordered" evidence="5">
    <location>
        <begin position="142"/>
        <end position="193"/>
    </location>
</feature>
<evidence type="ECO:0000256" key="2">
    <source>
        <dbReference type="ARBA" id="ARBA00022980"/>
    </source>
</evidence>
<dbReference type="InterPro" id="IPR040049">
    <property type="entry name" value="Ribosomal_mS25/mL61"/>
</dbReference>
<evidence type="ECO:0000259" key="6">
    <source>
        <dbReference type="Pfam" id="PF05047"/>
    </source>
</evidence>
<dbReference type="InterPro" id="IPR036249">
    <property type="entry name" value="Thioredoxin-like_sf"/>
</dbReference>
<dbReference type="Gene3D" id="3.40.30.10">
    <property type="entry name" value="Glutaredoxin"/>
    <property type="match status" value="1"/>
</dbReference>
<sequence length="193" mass="21887">MSAVTLRNVKKLPTGYSRLSRVLDHLNQEPKLHLPKVTHLKVRWNAKKLERGSKRFVRDALPRIRYANPALDIEVDKQWTGDVEPQIQFRFTNGEVKTISMKEHEDKPSALLTQVMDFAGGDPWAQYKKRTEGKETFVFPFRGPNPMVTPPSKTPKYKKSTKSTKQADPDTLVDPYLPITPTTAEATTPATSS</sequence>
<feature type="compositionally biased region" description="Low complexity" evidence="5">
    <location>
        <begin position="179"/>
        <end position="193"/>
    </location>
</feature>
<evidence type="ECO:0000313" key="7">
    <source>
        <dbReference type="EMBL" id="KAJ3574990.1"/>
    </source>
</evidence>
<evidence type="ECO:0000256" key="4">
    <source>
        <dbReference type="ARBA" id="ARBA00023274"/>
    </source>
</evidence>
<name>A0AAD5YUW3_9AGAR</name>
<dbReference type="EMBL" id="JANIEX010000051">
    <property type="protein sequence ID" value="KAJ3574990.1"/>
    <property type="molecule type" value="Genomic_DNA"/>
</dbReference>
<evidence type="ECO:0000256" key="1">
    <source>
        <dbReference type="ARBA" id="ARBA00004173"/>
    </source>
</evidence>
<protein>
    <recommendedName>
        <fullName evidence="6">Ribosomal protein/NADH dehydrogenase domain-containing protein</fullName>
    </recommendedName>
</protein>
<comment type="caution">
    <text evidence="7">The sequence shown here is derived from an EMBL/GenBank/DDBJ whole genome shotgun (WGS) entry which is preliminary data.</text>
</comment>
<dbReference type="Proteomes" id="UP001213000">
    <property type="component" value="Unassembled WGS sequence"/>
</dbReference>
<keyword evidence="8" id="KW-1185">Reference proteome</keyword>
<feature type="domain" description="Ribosomal protein/NADH dehydrogenase" evidence="6">
    <location>
        <begin position="55"/>
        <end position="103"/>
    </location>
</feature>
<dbReference type="GO" id="GO:0003735">
    <property type="term" value="F:structural constituent of ribosome"/>
    <property type="evidence" value="ECO:0007669"/>
    <property type="project" value="InterPro"/>
</dbReference>
<dbReference type="GO" id="GO:0005840">
    <property type="term" value="C:ribosome"/>
    <property type="evidence" value="ECO:0007669"/>
    <property type="project" value="UniProtKB-KW"/>
</dbReference>